<dbReference type="Proteomes" id="UP000243105">
    <property type="component" value="Unassembled WGS sequence"/>
</dbReference>
<dbReference type="SUPFAM" id="SSF52172">
    <property type="entry name" value="CheY-like"/>
    <property type="match status" value="1"/>
</dbReference>
<protein>
    <submittedName>
        <fullName evidence="10">Two component transcriptional regulator, winged helix family</fullName>
    </submittedName>
</protein>
<dbReference type="GO" id="GO:0000156">
    <property type="term" value="F:phosphorelay response regulator activity"/>
    <property type="evidence" value="ECO:0007669"/>
    <property type="project" value="TreeGrafter"/>
</dbReference>
<dbReference type="Gene3D" id="3.40.50.2300">
    <property type="match status" value="1"/>
</dbReference>
<dbReference type="PANTHER" id="PTHR48111">
    <property type="entry name" value="REGULATOR OF RPOS"/>
    <property type="match status" value="1"/>
</dbReference>
<name>A0A916LK49_KRYT1</name>
<dbReference type="InterPro" id="IPR011006">
    <property type="entry name" value="CheY-like_superfamily"/>
</dbReference>
<dbReference type="SMART" id="SM00862">
    <property type="entry name" value="Trans_reg_C"/>
    <property type="match status" value="1"/>
</dbReference>
<evidence type="ECO:0000259" key="9">
    <source>
        <dbReference type="PROSITE" id="PS51755"/>
    </source>
</evidence>
<dbReference type="PANTHER" id="PTHR48111:SF22">
    <property type="entry name" value="REGULATOR OF RPOS"/>
    <property type="match status" value="1"/>
</dbReference>
<evidence type="ECO:0000256" key="3">
    <source>
        <dbReference type="ARBA" id="ARBA00023015"/>
    </source>
</evidence>
<evidence type="ECO:0000313" key="11">
    <source>
        <dbReference type="Proteomes" id="UP000243105"/>
    </source>
</evidence>
<dbReference type="GO" id="GO:0005829">
    <property type="term" value="C:cytosol"/>
    <property type="evidence" value="ECO:0007669"/>
    <property type="project" value="TreeGrafter"/>
</dbReference>
<evidence type="ECO:0000256" key="4">
    <source>
        <dbReference type="ARBA" id="ARBA00023125"/>
    </source>
</evidence>
<dbReference type="InterPro" id="IPR036388">
    <property type="entry name" value="WH-like_DNA-bd_sf"/>
</dbReference>
<dbReference type="Gene3D" id="6.10.250.690">
    <property type="match status" value="1"/>
</dbReference>
<keyword evidence="4 7" id="KW-0238">DNA-binding</keyword>
<dbReference type="GO" id="GO:0000976">
    <property type="term" value="F:transcription cis-regulatory region binding"/>
    <property type="evidence" value="ECO:0007669"/>
    <property type="project" value="TreeGrafter"/>
</dbReference>
<dbReference type="InterPro" id="IPR006291">
    <property type="entry name" value="CusR-like"/>
</dbReference>
<evidence type="ECO:0000256" key="1">
    <source>
        <dbReference type="ARBA" id="ARBA00022553"/>
    </source>
</evidence>
<dbReference type="PROSITE" id="PS50110">
    <property type="entry name" value="RESPONSE_REGULATORY"/>
    <property type="match status" value="1"/>
</dbReference>
<dbReference type="FunFam" id="3.40.50.2300:FF:000002">
    <property type="entry name" value="DNA-binding response regulator PhoP"/>
    <property type="match status" value="1"/>
</dbReference>
<evidence type="ECO:0000256" key="2">
    <source>
        <dbReference type="ARBA" id="ARBA00023012"/>
    </source>
</evidence>
<organism evidence="10 11">
    <name type="scientific">Kryptobacter tengchongensis</name>
    <dbReference type="NCBI Taxonomy" id="1643429"/>
    <lineage>
        <taxon>Bacteria</taxon>
        <taxon>Pseudomonadati</taxon>
        <taxon>Candidatus Kryptoniota</taxon>
        <taxon>Candidatus Kryptobacter</taxon>
    </lineage>
</organism>
<proteinExistence type="predicted"/>
<dbReference type="NCBIfam" id="TIGR01387">
    <property type="entry name" value="cztR_silR_copR"/>
    <property type="match status" value="1"/>
</dbReference>
<feature type="DNA-binding region" description="OmpR/PhoB-type" evidence="7">
    <location>
        <begin position="155"/>
        <end position="253"/>
    </location>
</feature>
<sequence length="254" mass="29120">MVARCEDGLVIARMIIKCEKQERIKIKFYPTMKILLIEDEKKVASFIKRGLEEEFFSVDVAYDGEKGEFMALTSDYDLIILDLLLPKKNGLEVLKSLRANKINTPVLILTAKGSIEDKVEGLNLGADDYLTKPFAFAELIARVRSILRRASSEKSNIIKIADLELDTVKHIVKRGDRIIELTAREFALLEYLMRNKGRVLTRTMIAEHIWDYHFDTGSNIIDVYVRRLRKKVDEGFSKKLIHTVRGVGYVIKEG</sequence>
<keyword evidence="2" id="KW-0902">Two-component regulatory system</keyword>
<evidence type="ECO:0000313" key="10">
    <source>
        <dbReference type="EMBL" id="CUT01084.1"/>
    </source>
</evidence>
<feature type="domain" description="Response regulatory" evidence="8">
    <location>
        <begin position="33"/>
        <end position="147"/>
    </location>
</feature>
<dbReference type="GO" id="GO:0006355">
    <property type="term" value="P:regulation of DNA-templated transcription"/>
    <property type="evidence" value="ECO:0007669"/>
    <property type="project" value="InterPro"/>
</dbReference>
<dbReference type="SMART" id="SM00448">
    <property type="entry name" value="REC"/>
    <property type="match status" value="1"/>
</dbReference>
<dbReference type="Pfam" id="PF00072">
    <property type="entry name" value="Response_reg"/>
    <property type="match status" value="1"/>
</dbReference>
<dbReference type="AlphaFoldDB" id="A0A916LK49"/>
<dbReference type="CDD" id="cd00383">
    <property type="entry name" value="trans_reg_C"/>
    <property type="match status" value="1"/>
</dbReference>
<reference evidence="10 11" key="1">
    <citation type="submission" date="2015-11" db="EMBL/GenBank/DDBJ databases">
        <authorList>
            <person name="Varghese N."/>
        </authorList>
    </citation>
    <scope>NUCLEOTIDE SEQUENCE [LARGE SCALE GENOMIC DNA]</scope>
    <source>
        <strain evidence="10 11">JGI-25</strain>
    </source>
</reference>
<comment type="caution">
    <text evidence="10">The sequence shown here is derived from an EMBL/GenBank/DDBJ whole genome shotgun (WGS) entry which is preliminary data.</text>
</comment>
<dbReference type="EMBL" id="CZVV01000046">
    <property type="protein sequence ID" value="CUT01084.1"/>
    <property type="molecule type" value="Genomic_DNA"/>
</dbReference>
<dbReference type="FunFam" id="1.10.10.10:FF:000005">
    <property type="entry name" value="Two-component system response regulator"/>
    <property type="match status" value="1"/>
</dbReference>
<gene>
    <name evidence="10" type="ORF">JGI25_00836</name>
</gene>
<evidence type="ECO:0000259" key="8">
    <source>
        <dbReference type="PROSITE" id="PS50110"/>
    </source>
</evidence>
<dbReference type="InterPro" id="IPR001789">
    <property type="entry name" value="Sig_transdc_resp-reg_receiver"/>
</dbReference>
<accession>A0A916LK49</accession>
<evidence type="ECO:0000256" key="5">
    <source>
        <dbReference type="ARBA" id="ARBA00023163"/>
    </source>
</evidence>
<dbReference type="InterPro" id="IPR039420">
    <property type="entry name" value="WalR-like"/>
</dbReference>
<evidence type="ECO:0000256" key="6">
    <source>
        <dbReference type="PROSITE-ProRule" id="PRU00169"/>
    </source>
</evidence>
<feature type="domain" description="OmpR/PhoB-type" evidence="9">
    <location>
        <begin position="155"/>
        <end position="253"/>
    </location>
</feature>
<keyword evidence="3" id="KW-0805">Transcription regulation</keyword>
<keyword evidence="1 6" id="KW-0597">Phosphoprotein</keyword>
<feature type="modified residue" description="4-aspartylphosphate" evidence="6">
    <location>
        <position position="82"/>
    </location>
</feature>
<dbReference type="Gene3D" id="1.10.10.10">
    <property type="entry name" value="Winged helix-like DNA-binding domain superfamily/Winged helix DNA-binding domain"/>
    <property type="match status" value="1"/>
</dbReference>
<dbReference type="InterPro" id="IPR001867">
    <property type="entry name" value="OmpR/PhoB-type_DNA-bd"/>
</dbReference>
<dbReference type="PROSITE" id="PS51755">
    <property type="entry name" value="OMPR_PHOB"/>
    <property type="match status" value="1"/>
</dbReference>
<dbReference type="GO" id="GO:0032993">
    <property type="term" value="C:protein-DNA complex"/>
    <property type="evidence" value="ECO:0007669"/>
    <property type="project" value="TreeGrafter"/>
</dbReference>
<evidence type="ECO:0000256" key="7">
    <source>
        <dbReference type="PROSITE-ProRule" id="PRU01091"/>
    </source>
</evidence>
<dbReference type="Pfam" id="PF00486">
    <property type="entry name" value="Trans_reg_C"/>
    <property type="match status" value="1"/>
</dbReference>
<keyword evidence="5" id="KW-0804">Transcription</keyword>